<evidence type="ECO:0000256" key="4">
    <source>
        <dbReference type="ARBA" id="ARBA00022658"/>
    </source>
</evidence>
<dbReference type="FunFam" id="1.20.900.10:FF:000004">
    <property type="entry name" value="Rho guanine nucleotide exchange factor 2"/>
    <property type="match status" value="1"/>
</dbReference>
<keyword evidence="8" id="KW-0175">Coiled coil</keyword>
<dbReference type="Gene3D" id="3.30.60.20">
    <property type="match status" value="1"/>
</dbReference>
<dbReference type="Pfam" id="PF00621">
    <property type="entry name" value="RhoGEF"/>
    <property type="match status" value="1"/>
</dbReference>
<dbReference type="PROSITE" id="PS50010">
    <property type="entry name" value="DH_2"/>
    <property type="match status" value="1"/>
</dbReference>
<evidence type="ECO:0000256" key="7">
    <source>
        <dbReference type="ARBA" id="ARBA00022833"/>
    </source>
</evidence>
<dbReference type="GO" id="GO:0008270">
    <property type="term" value="F:zinc ion binding"/>
    <property type="evidence" value="ECO:0007669"/>
    <property type="project" value="UniProtKB-KW"/>
</dbReference>
<dbReference type="GO" id="GO:0007015">
    <property type="term" value="P:actin filament organization"/>
    <property type="evidence" value="ECO:0007669"/>
    <property type="project" value="TreeGrafter"/>
</dbReference>
<keyword evidence="13" id="KW-1185">Reference proteome</keyword>
<evidence type="ECO:0000256" key="2">
    <source>
        <dbReference type="ARBA" id="ARBA00022490"/>
    </source>
</evidence>
<feature type="compositionally biased region" description="Basic and acidic residues" evidence="9">
    <location>
        <begin position="9"/>
        <end position="39"/>
    </location>
</feature>
<evidence type="ECO:0000313" key="12">
    <source>
        <dbReference type="EMBL" id="KAI1901491.1"/>
    </source>
</evidence>
<dbReference type="Proteomes" id="UP000829720">
    <property type="component" value="Unassembled WGS sequence"/>
</dbReference>
<dbReference type="GO" id="GO:0005737">
    <property type="term" value="C:cytoplasm"/>
    <property type="evidence" value="ECO:0007669"/>
    <property type="project" value="UniProtKB-SubCell"/>
</dbReference>
<dbReference type="InterPro" id="IPR046349">
    <property type="entry name" value="C1-like_sf"/>
</dbReference>
<proteinExistence type="predicted"/>
<evidence type="ECO:0000256" key="3">
    <source>
        <dbReference type="ARBA" id="ARBA00022553"/>
    </source>
</evidence>
<keyword evidence="2" id="KW-0963">Cytoplasm</keyword>
<dbReference type="SUPFAM" id="SSF48065">
    <property type="entry name" value="DBL homology domain (DH-domain)"/>
    <property type="match status" value="1"/>
</dbReference>
<organism evidence="12 13">
    <name type="scientific">Albula goreensis</name>
    <dbReference type="NCBI Taxonomy" id="1534307"/>
    <lineage>
        <taxon>Eukaryota</taxon>
        <taxon>Metazoa</taxon>
        <taxon>Chordata</taxon>
        <taxon>Craniata</taxon>
        <taxon>Vertebrata</taxon>
        <taxon>Euteleostomi</taxon>
        <taxon>Actinopterygii</taxon>
        <taxon>Neopterygii</taxon>
        <taxon>Teleostei</taxon>
        <taxon>Albuliformes</taxon>
        <taxon>Albulidae</taxon>
        <taxon>Albula</taxon>
    </lineage>
</organism>
<dbReference type="GO" id="GO:0005856">
    <property type="term" value="C:cytoskeleton"/>
    <property type="evidence" value="ECO:0007669"/>
    <property type="project" value="TreeGrafter"/>
</dbReference>
<feature type="region of interest" description="Disordered" evidence="9">
    <location>
        <begin position="1"/>
        <end position="39"/>
    </location>
</feature>
<feature type="domain" description="DH" evidence="10">
    <location>
        <begin position="253"/>
        <end position="438"/>
    </location>
</feature>
<comment type="caution">
    <text evidence="12">The sequence shown here is derived from an EMBL/GenBank/DDBJ whole genome shotgun (WGS) entry which is preliminary data.</text>
</comment>
<comment type="subcellular location">
    <subcellularLocation>
        <location evidence="1">Cytoplasm</location>
    </subcellularLocation>
</comment>
<dbReference type="CDD" id="cd00160">
    <property type="entry name" value="RhoGEF"/>
    <property type="match status" value="1"/>
</dbReference>
<dbReference type="InterPro" id="IPR051632">
    <property type="entry name" value="Rho_GEF"/>
</dbReference>
<evidence type="ECO:0000256" key="6">
    <source>
        <dbReference type="ARBA" id="ARBA00022771"/>
    </source>
</evidence>
<dbReference type="OrthoDB" id="28045at2759"/>
<dbReference type="GO" id="GO:0032587">
    <property type="term" value="C:ruffle membrane"/>
    <property type="evidence" value="ECO:0007669"/>
    <property type="project" value="TreeGrafter"/>
</dbReference>
<name>A0A8T3DX23_9TELE</name>
<evidence type="ECO:0000256" key="9">
    <source>
        <dbReference type="SAM" id="MobiDB-lite"/>
    </source>
</evidence>
<accession>A0A8T3DX23</accession>
<dbReference type="AlphaFoldDB" id="A0A8T3DX23"/>
<evidence type="ECO:0000259" key="11">
    <source>
        <dbReference type="PROSITE" id="PS50081"/>
    </source>
</evidence>
<evidence type="ECO:0000313" key="13">
    <source>
        <dbReference type="Proteomes" id="UP000829720"/>
    </source>
</evidence>
<dbReference type="InterPro" id="IPR002219">
    <property type="entry name" value="PKC_DAG/PE"/>
</dbReference>
<dbReference type="GO" id="GO:0005085">
    <property type="term" value="F:guanyl-nucleotide exchange factor activity"/>
    <property type="evidence" value="ECO:0007669"/>
    <property type="project" value="UniProtKB-KW"/>
</dbReference>
<reference evidence="12" key="1">
    <citation type="submission" date="2021-01" db="EMBL/GenBank/DDBJ databases">
        <authorList>
            <person name="Zahm M."/>
            <person name="Roques C."/>
            <person name="Cabau C."/>
            <person name="Klopp C."/>
            <person name="Donnadieu C."/>
            <person name="Jouanno E."/>
            <person name="Lampietro C."/>
            <person name="Louis A."/>
            <person name="Herpin A."/>
            <person name="Echchiki A."/>
            <person name="Berthelot C."/>
            <person name="Parey E."/>
            <person name="Roest-Crollius H."/>
            <person name="Braasch I."/>
            <person name="Postlethwait J."/>
            <person name="Bobe J."/>
            <person name="Montfort J."/>
            <person name="Bouchez O."/>
            <person name="Begum T."/>
            <person name="Mejri S."/>
            <person name="Adams A."/>
            <person name="Chen W.-J."/>
            <person name="Guiguen Y."/>
        </authorList>
    </citation>
    <scope>NUCLEOTIDE SEQUENCE</scope>
    <source>
        <tissue evidence="12">Blood</tissue>
    </source>
</reference>
<keyword evidence="4" id="KW-0344">Guanine-nucleotide releasing factor</keyword>
<evidence type="ECO:0000256" key="1">
    <source>
        <dbReference type="ARBA" id="ARBA00004496"/>
    </source>
</evidence>
<dbReference type="InterPro" id="IPR000219">
    <property type="entry name" value="DH_dom"/>
</dbReference>
<keyword evidence="3" id="KW-0597">Phosphoprotein</keyword>
<sequence length="438" mass="50084">MSRVTDPLPKTRQERMKEISLRNKEKERMKEREKEAREREARYSNGHLFTSLTVSGTTLCSACNKSITAKEALSCPTCNVTIHNRCRDTLQNCAKMKQRQQKLALVRNSSALQGVTLRNKTPMMKERPSSAIYPSDSLRQSLLGSRRGRSGLSLSKSVSTNNIAGALVCVCGTLLKHIIHALLYIMLILSQSTDSLNFRNRAMSMESLNDEGEVYYASMLEELERDGQDFEADSWSTAVDSSYLQTHRKDVIKRQDVIYELIQTELHHVRTLRIMEGVFRRGMLEEVMLEPGVAHAVFPCLDRLLALHTRFLSQLLSRRNHSLQPSSTTNFTINQLGDILLEQFSGHCADEMRKAYSEFCSRHLKAVKLYKELLARDKRFQYFIRRVSRGPLLRRHGVQECILLVTQRITKYPVLIQRILDNTKGCEEEAASLSQALV</sequence>
<feature type="domain" description="Phorbol-ester/DAG-type" evidence="11">
    <location>
        <begin position="46"/>
        <end position="93"/>
    </location>
</feature>
<dbReference type="EMBL" id="JAERUA010000003">
    <property type="protein sequence ID" value="KAI1901491.1"/>
    <property type="molecule type" value="Genomic_DNA"/>
</dbReference>
<dbReference type="Gene3D" id="1.20.900.10">
    <property type="entry name" value="Dbl homology (DH) domain"/>
    <property type="match status" value="1"/>
</dbReference>
<dbReference type="GO" id="GO:0008017">
    <property type="term" value="F:microtubule binding"/>
    <property type="evidence" value="ECO:0007669"/>
    <property type="project" value="TreeGrafter"/>
</dbReference>
<dbReference type="GO" id="GO:0000902">
    <property type="term" value="P:cell morphogenesis"/>
    <property type="evidence" value="ECO:0007669"/>
    <property type="project" value="TreeGrafter"/>
</dbReference>
<keyword evidence="7" id="KW-0862">Zinc</keyword>
<dbReference type="SMART" id="SM00325">
    <property type="entry name" value="RhoGEF"/>
    <property type="match status" value="1"/>
</dbReference>
<dbReference type="PANTHER" id="PTHR13944">
    <property type="entry name" value="AGAP007712-PA"/>
    <property type="match status" value="1"/>
</dbReference>
<keyword evidence="6" id="KW-0863">Zinc-finger</keyword>
<dbReference type="InterPro" id="IPR035899">
    <property type="entry name" value="DBL_dom_sf"/>
</dbReference>
<gene>
    <name evidence="12" type="ORF">AGOR_G00034980</name>
</gene>
<dbReference type="GO" id="GO:0035023">
    <property type="term" value="P:regulation of Rho protein signal transduction"/>
    <property type="evidence" value="ECO:0007669"/>
    <property type="project" value="TreeGrafter"/>
</dbReference>
<dbReference type="SUPFAM" id="SSF57889">
    <property type="entry name" value="Cysteine-rich domain"/>
    <property type="match status" value="1"/>
</dbReference>
<dbReference type="GO" id="GO:0045666">
    <property type="term" value="P:positive regulation of neuron differentiation"/>
    <property type="evidence" value="ECO:0007669"/>
    <property type="project" value="TreeGrafter"/>
</dbReference>
<evidence type="ECO:0000256" key="5">
    <source>
        <dbReference type="ARBA" id="ARBA00022723"/>
    </source>
</evidence>
<dbReference type="PROSITE" id="PS50081">
    <property type="entry name" value="ZF_DAG_PE_2"/>
    <property type="match status" value="1"/>
</dbReference>
<protein>
    <submittedName>
        <fullName evidence="12">Uncharacterized protein</fullName>
    </submittedName>
</protein>
<dbReference type="PROSITE" id="PS00479">
    <property type="entry name" value="ZF_DAG_PE_1"/>
    <property type="match status" value="1"/>
</dbReference>
<evidence type="ECO:0000256" key="8">
    <source>
        <dbReference type="ARBA" id="ARBA00023054"/>
    </source>
</evidence>
<dbReference type="SMART" id="SM00109">
    <property type="entry name" value="C1"/>
    <property type="match status" value="1"/>
</dbReference>
<evidence type="ECO:0000259" key="10">
    <source>
        <dbReference type="PROSITE" id="PS50010"/>
    </source>
</evidence>
<dbReference type="PANTHER" id="PTHR13944:SF20">
    <property type="entry name" value="RHO GUANINE NUCLEOTIDE EXCHANGE FACTOR 2"/>
    <property type="match status" value="1"/>
</dbReference>
<dbReference type="Pfam" id="PF00130">
    <property type="entry name" value="C1_1"/>
    <property type="match status" value="1"/>
</dbReference>
<keyword evidence="5" id="KW-0479">Metal-binding</keyword>